<comment type="caution">
    <text evidence="3">The sequence shown here is derived from an EMBL/GenBank/DDBJ whole genome shotgun (WGS) entry which is preliminary data.</text>
</comment>
<reference evidence="4" key="1">
    <citation type="submission" date="2015-07" db="EMBL/GenBank/DDBJ databases">
        <authorList>
            <person name="Graham D.E."/>
            <person name="Giannone R.J."/>
            <person name="Gulvik C.A."/>
            <person name="Hettich R.L."/>
            <person name="Klingeman D.M."/>
            <person name="Mahan K.M."/>
            <person name="Parry R.J."/>
            <person name="Spain J.C."/>
        </authorList>
    </citation>
    <scope>NUCLEOTIDE SEQUENCE [LARGE SCALE GENOMIC DNA]</scope>
    <source>
        <strain evidence="4">ATCC 27428</strain>
    </source>
</reference>
<evidence type="ECO:0000313" key="5">
    <source>
        <dbReference type="Proteomes" id="UP000528608"/>
    </source>
</evidence>
<dbReference type="OrthoDB" id="4323652at2"/>
<sequence length="69" mass="7576">MRFKRSSYSSTQGETCVEIALPEDIPAGPIFIRDSKRPTGPTLLIHPAAYTRFTQALRQGALGPDNPMT</sequence>
<evidence type="ECO:0000259" key="1">
    <source>
        <dbReference type="Pfam" id="PF04149"/>
    </source>
</evidence>
<evidence type="ECO:0000313" key="3">
    <source>
        <dbReference type="EMBL" id="PNE30715.1"/>
    </source>
</evidence>
<dbReference type="Proteomes" id="UP000235945">
    <property type="component" value="Unassembled WGS sequence"/>
</dbReference>
<reference evidence="2 5" key="3">
    <citation type="submission" date="2020-08" db="EMBL/GenBank/DDBJ databases">
        <title>Genomic Encyclopedia of Type Strains, Phase III (KMG-III): the genomes of soil and plant-associated and newly described type strains.</title>
        <authorList>
            <person name="Whitman W."/>
        </authorList>
    </citation>
    <scope>NUCLEOTIDE SEQUENCE [LARGE SCALE GENOMIC DNA]</scope>
    <source>
        <strain evidence="2 5">CECT 3259</strain>
    </source>
</reference>
<dbReference type="RefSeq" id="WP_102921380.1">
    <property type="nucleotide sequence ID" value="NZ_JACHJF010000008.1"/>
</dbReference>
<protein>
    <recommendedName>
        <fullName evidence="1">DUF397 domain-containing protein</fullName>
    </recommendedName>
</protein>
<evidence type="ECO:0000313" key="2">
    <source>
        <dbReference type="EMBL" id="MBB5119541.1"/>
    </source>
</evidence>
<dbReference type="InterPro" id="IPR007278">
    <property type="entry name" value="DUF397"/>
</dbReference>
<dbReference type="Pfam" id="PF04149">
    <property type="entry name" value="DUF397"/>
    <property type="match status" value="1"/>
</dbReference>
<proteinExistence type="predicted"/>
<feature type="domain" description="DUF397" evidence="1">
    <location>
        <begin position="3"/>
        <end position="58"/>
    </location>
</feature>
<dbReference type="EMBL" id="LGUI01000011">
    <property type="protein sequence ID" value="PNE30715.1"/>
    <property type="molecule type" value="Genomic_DNA"/>
</dbReference>
<evidence type="ECO:0000313" key="4">
    <source>
        <dbReference type="Proteomes" id="UP000235945"/>
    </source>
</evidence>
<gene>
    <name evidence="3" type="ORF">AF335_28465</name>
    <name evidence="2" type="ORF">FHS36_002974</name>
</gene>
<dbReference type="AlphaFoldDB" id="A0A2N8NPL0"/>
<name>A0A2N8NPL0_STREU</name>
<accession>A0A2N8NPL0</accession>
<organism evidence="3 4">
    <name type="scientific">Streptomyces eurocidicus</name>
    <name type="common">Streptoverticillium eurocidicus</name>
    <dbReference type="NCBI Taxonomy" id="66423"/>
    <lineage>
        <taxon>Bacteria</taxon>
        <taxon>Bacillati</taxon>
        <taxon>Actinomycetota</taxon>
        <taxon>Actinomycetes</taxon>
        <taxon>Kitasatosporales</taxon>
        <taxon>Streptomycetaceae</taxon>
        <taxon>Streptomyces</taxon>
    </lineage>
</organism>
<dbReference type="EMBL" id="JACHJF010000008">
    <property type="protein sequence ID" value="MBB5119541.1"/>
    <property type="molecule type" value="Genomic_DNA"/>
</dbReference>
<reference evidence="3" key="2">
    <citation type="submission" date="2015-07" db="EMBL/GenBank/DDBJ databases">
        <authorList>
            <person name="Noorani M."/>
        </authorList>
    </citation>
    <scope>NUCLEOTIDE SEQUENCE [LARGE SCALE GENOMIC DNA]</scope>
    <source>
        <strain evidence="3">ATCC 27428</strain>
    </source>
</reference>
<keyword evidence="4" id="KW-1185">Reference proteome</keyword>
<dbReference type="Proteomes" id="UP000528608">
    <property type="component" value="Unassembled WGS sequence"/>
</dbReference>